<dbReference type="EMBL" id="CALNXK010000003">
    <property type="protein sequence ID" value="CAH3034594.1"/>
    <property type="molecule type" value="Genomic_DNA"/>
</dbReference>
<comment type="cofactor">
    <cofactor evidence="1">
        <name>Zn(2+)</name>
        <dbReference type="ChEBI" id="CHEBI:29105"/>
    </cofactor>
</comment>
<reference evidence="5 6" key="1">
    <citation type="submission" date="2022-05" db="EMBL/GenBank/DDBJ databases">
        <authorList>
            <consortium name="Genoscope - CEA"/>
            <person name="William W."/>
        </authorList>
    </citation>
    <scope>NUCLEOTIDE SEQUENCE [LARGE SCALE GENOMIC DNA]</scope>
</reference>
<evidence type="ECO:0000313" key="5">
    <source>
        <dbReference type="EMBL" id="CAH3034594.1"/>
    </source>
</evidence>
<dbReference type="Gene3D" id="3.20.20.210">
    <property type="match status" value="1"/>
</dbReference>
<organism evidence="5 6">
    <name type="scientific">Porites lobata</name>
    <dbReference type="NCBI Taxonomy" id="104759"/>
    <lineage>
        <taxon>Eukaryota</taxon>
        <taxon>Metazoa</taxon>
        <taxon>Cnidaria</taxon>
        <taxon>Anthozoa</taxon>
        <taxon>Hexacorallia</taxon>
        <taxon>Scleractinia</taxon>
        <taxon>Fungiina</taxon>
        <taxon>Poritidae</taxon>
        <taxon>Porites</taxon>
    </lineage>
</organism>
<accession>A0ABN8MRP4</accession>
<dbReference type="Proteomes" id="UP001159405">
    <property type="component" value="Unassembled WGS sequence"/>
</dbReference>
<dbReference type="CDD" id="cd03311">
    <property type="entry name" value="CIMS_C_terminal_like"/>
    <property type="match status" value="1"/>
</dbReference>
<evidence type="ECO:0000256" key="1">
    <source>
        <dbReference type="ARBA" id="ARBA00001947"/>
    </source>
</evidence>
<evidence type="ECO:0000259" key="4">
    <source>
        <dbReference type="Pfam" id="PF01717"/>
    </source>
</evidence>
<evidence type="ECO:0000256" key="3">
    <source>
        <dbReference type="ARBA" id="ARBA00022833"/>
    </source>
</evidence>
<dbReference type="Pfam" id="PF01717">
    <property type="entry name" value="Meth_synt_2"/>
    <property type="match status" value="1"/>
</dbReference>
<proteinExistence type="predicted"/>
<dbReference type="PANTHER" id="PTHR30519">
    <property type="entry name" value="5-METHYLTETRAHYDROPTEROYLTRIGLUTAMATE--HOMOCYSTEINE METHYLTRANSFERASE"/>
    <property type="match status" value="1"/>
</dbReference>
<gene>
    <name evidence="5" type="ORF">PLOB_00025371</name>
</gene>
<keyword evidence="2" id="KW-0479">Metal-binding</keyword>
<dbReference type="SUPFAM" id="SSF51726">
    <property type="entry name" value="UROD/MetE-like"/>
    <property type="match status" value="1"/>
</dbReference>
<evidence type="ECO:0000313" key="6">
    <source>
        <dbReference type="Proteomes" id="UP001159405"/>
    </source>
</evidence>
<dbReference type="InterPro" id="IPR038071">
    <property type="entry name" value="UROD/MetE-like_sf"/>
</dbReference>
<sequence>MPLSTTVIGSFPKPVYLKIPDWFRTTHSGPFTEQHNLFLQQSSECEREEAIKRATKEIVGIQTEAGIDVITDGEIRRERENYINHFCRKLKGFDFLTLFSKEIRSDASTILVPRIIGEVLPEENQPWVCEDWKNTQDSFKDLPMKVTLPGPMTIVDTAADQYYHNSKSLGNVLAKIINREIKALESSGCKYIQVDEPVMMRYPDQALEYGIDQLSSCFDGVSAPDVVKTVHLCCGYPDYLDQEDYKKADKDVYMRLADKLDAAGFDEISIEDAHRHNDLSLFKHFKKSKIVLGSVKIASSRVESVEEIRQRLQEVLTVLPPERLVVAPDCGLGFLPTEIARKK</sequence>
<dbReference type="InterPro" id="IPR002629">
    <property type="entry name" value="Met_Synth_C/arc"/>
</dbReference>
<feature type="domain" description="Cobalamin-independent methionine synthase MetE C-terminal/archaeal" evidence="4">
    <location>
        <begin position="4"/>
        <end position="341"/>
    </location>
</feature>
<protein>
    <recommendedName>
        <fullName evidence="4">Cobalamin-independent methionine synthase MetE C-terminal/archaeal domain-containing protein</fullName>
    </recommendedName>
</protein>
<keyword evidence="3" id="KW-0862">Zinc</keyword>
<comment type="caution">
    <text evidence="5">The sequence shown here is derived from an EMBL/GenBank/DDBJ whole genome shotgun (WGS) entry which is preliminary data.</text>
</comment>
<name>A0ABN8MRP4_9CNID</name>
<evidence type="ECO:0000256" key="2">
    <source>
        <dbReference type="ARBA" id="ARBA00022723"/>
    </source>
</evidence>
<keyword evidence="6" id="KW-1185">Reference proteome</keyword>